<dbReference type="Proteomes" id="UP000501705">
    <property type="component" value="Chromosome"/>
</dbReference>
<dbReference type="InterPro" id="IPR015020">
    <property type="entry name" value="Rv2525c-like_Glyco_Hydro-like"/>
</dbReference>
<sequence>MSARYWPLARNSFELSSGFGPRWGGFHAGQDFAAFDGTPIYACQAGTVLYIGAASGYGEWIVLDHADHEGGGVTEYGHMWDARTTGLRVGDHVDAGQLIAYVGSNGQSSGPHLHLSVMPRGYDPNTKIDPLPWLAEASYIGESDDTPMPLTGLDFAGGRPGAAAIRDAGFSFVVRYLSDGGRSLPGKQLLPWEADDYRACGIEIVSNWETWADRMRDGWQAGVDDANAALAHVLRCGGRSDRPIYFSADWDAAEWEQDAIDDYLRGAASVVGAENVGVYGGYWVVRRCLDNGTAAWAWQCEAWSGGNVDPRAQLRQLNNAGYAYVGGVQCDQNIALTTDYGQWSALTEGNDMNPEQARQLTEIWEQLRGPGGNGWAQLGQNRDGQNLTLVDKAAQLAAQLDTIAAALPALAARIEKLEAK</sequence>
<name>A0A6G9Y0M0_NOCBR</name>
<dbReference type="SUPFAM" id="SSF51261">
    <property type="entry name" value="Duplicated hybrid motif"/>
    <property type="match status" value="1"/>
</dbReference>
<organism evidence="3 4">
    <name type="scientific">Nocardia brasiliensis</name>
    <dbReference type="NCBI Taxonomy" id="37326"/>
    <lineage>
        <taxon>Bacteria</taxon>
        <taxon>Bacillati</taxon>
        <taxon>Actinomycetota</taxon>
        <taxon>Actinomycetes</taxon>
        <taxon>Mycobacteriales</taxon>
        <taxon>Nocardiaceae</taxon>
        <taxon>Nocardia</taxon>
    </lineage>
</organism>
<evidence type="ECO:0000259" key="2">
    <source>
        <dbReference type="Pfam" id="PF08924"/>
    </source>
</evidence>
<dbReference type="InterPro" id="IPR011055">
    <property type="entry name" value="Dup_hybrid_motif"/>
</dbReference>
<reference evidence="3 4" key="1">
    <citation type="journal article" date="2019" name="ACS Chem. Biol.">
        <title>Identification and Mobilization of a Cryptic Antibiotic Biosynthesis Gene Locus from a Human-Pathogenic Nocardia Isolate.</title>
        <authorList>
            <person name="Herisse M."/>
            <person name="Ishida K."/>
            <person name="Porter J.L."/>
            <person name="Howden B."/>
            <person name="Hertweck C."/>
            <person name="Stinear T.P."/>
            <person name="Pidot S.J."/>
        </authorList>
    </citation>
    <scope>NUCLEOTIDE SEQUENCE [LARGE SCALE GENOMIC DNA]</scope>
    <source>
        <strain evidence="3 4">AUSMDU00024985</strain>
    </source>
</reference>
<dbReference type="InterPro" id="IPR017853">
    <property type="entry name" value="GH"/>
</dbReference>
<feature type="domain" description="M23ase beta-sheet core" evidence="1">
    <location>
        <begin position="26"/>
        <end position="121"/>
    </location>
</feature>
<accession>A0A6G9Y0M0</accession>
<dbReference type="AlphaFoldDB" id="A0A6G9Y0M0"/>
<dbReference type="Gene3D" id="2.70.70.10">
    <property type="entry name" value="Glucose Permease (Domain IIA)"/>
    <property type="match status" value="1"/>
</dbReference>
<evidence type="ECO:0000313" key="4">
    <source>
        <dbReference type="Proteomes" id="UP000501705"/>
    </source>
</evidence>
<dbReference type="CDD" id="cd12797">
    <property type="entry name" value="M23_peptidase"/>
    <property type="match status" value="1"/>
</dbReference>
<dbReference type="GO" id="GO:0004222">
    <property type="term" value="F:metalloendopeptidase activity"/>
    <property type="evidence" value="ECO:0007669"/>
    <property type="project" value="TreeGrafter"/>
</dbReference>
<dbReference type="SUPFAM" id="SSF51445">
    <property type="entry name" value="(Trans)glycosidases"/>
    <property type="match status" value="1"/>
</dbReference>
<gene>
    <name evidence="3" type="ORF">F5X71_34555</name>
</gene>
<protein>
    <submittedName>
        <fullName evidence="3">Peptidoglycan DD-metalloendopeptidase family protein</fullName>
    </submittedName>
</protein>
<dbReference type="InterPro" id="IPR050570">
    <property type="entry name" value="Cell_wall_metabolism_enzyme"/>
</dbReference>
<feature type="domain" description="Rv2525c-like glycoside hydrolase-like" evidence="2">
    <location>
        <begin position="164"/>
        <end position="333"/>
    </location>
</feature>
<proteinExistence type="predicted"/>
<dbReference type="Pfam" id="PF01551">
    <property type="entry name" value="Peptidase_M23"/>
    <property type="match status" value="1"/>
</dbReference>
<evidence type="ECO:0000313" key="3">
    <source>
        <dbReference type="EMBL" id="QIS06749.1"/>
    </source>
</evidence>
<dbReference type="EMBL" id="CP046171">
    <property type="protein sequence ID" value="QIS06749.1"/>
    <property type="molecule type" value="Genomic_DNA"/>
</dbReference>
<dbReference type="PANTHER" id="PTHR21666">
    <property type="entry name" value="PEPTIDASE-RELATED"/>
    <property type="match status" value="1"/>
</dbReference>
<dbReference type="InterPro" id="IPR016047">
    <property type="entry name" value="M23ase_b-sheet_dom"/>
</dbReference>
<dbReference type="RefSeq" id="WP_167465764.1">
    <property type="nucleotide sequence ID" value="NZ_CP046171.1"/>
</dbReference>
<dbReference type="Gene3D" id="3.20.20.80">
    <property type="entry name" value="Glycosidases"/>
    <property type="match status" value="1"/>
</dbReference>
<dbReference type="PANTHER" id="PTHR21666:SF270">
    <property type="entry name" value="MUREIN HYDROLASE ACTIVATOR ENVC"/>
    <property type="match status" value="1"/>
</dbReference>
<dbReference type="Pfam" id="PF08924">
    <property type="entry name" value="Rv2525c_GlyHyd-like"/>
    <property type="match status" value="1"/>
</dbReference>
<evidence type="ECO:0000259" key="1">
    <source>
        <dbReference type="Pfam" id="PF01551"/>
    </source>
</evidence>